<comment type="caution">
    <text evidence="2">The sequence shown here is derived from an EMBL/GenBank/DDBJ whole genome shotgun (WGS) entry which is preliminary data.</text>
</comment>
<keyword evidence="3" id="KW-1185">Reference proteome</keyword>
<dbReference type="Proteomes" id="UP000011885">
    <property type="component" value="Unassembled WGS sequence"/>
</dbReference>
<dbReference type="PATRIC" id="fig|1263870.3.peg.3274"/>
<feature type="domain" description="DUF695" evidence="1">
    <location>
        <begin position="8"/>
        <end position="140"/>
    </location>
</feature>
<dbReference type="EMBL" id="ANOH01000215">
    <property type="protein sequence ID" value="EMI55441.1"/>
    <property type="molecule type" value="Genomic_DNA"/>
</dbReference>
<reference evidence="2 3" key="1">
    <citation type="journal article" date="2013" name="Mar. Genomics">
        <title>Expression of sulfatases in Rhodopirellula baltica and the diversity of sulfatases in the genus Rhodopirellula.</title>
        <authorList>
            <person name="Wegner C.E."/>
            <person name="Richter-Heitmann T."/>
            <person name="Klindworth A."/>
            <person name="Klockow C."/>
            <person name="Richter M."/>
            <person name="Achstetter T."/>
            <person name="Glockner F.O."/>
            <person name="Harder J."/>
        </authorList>
    </citation>
    <scope>NUCLEOTIDE SEQUENCE [LARGE SCALE GENOMIC DNA]</scope>
    <source>
        <strain evidence="2 3">SM41</strain>
    </source>
</reference>
<dbReference type="InterPro" id="IPR016097">
    <property type="entry name" value="DUF695"/>
</dbReference>
<proteinExistence type="predicted"/>
<sequence length="145" mass="16131">MTIDPKQQRWSVCELDYGGMPLFMRVNESAREMIGHPDYGIKLGFAVQMVNSKDANVPDAAENESLAELEDRIIETVSEGAEGIHVLTLTNAAMKELVFYIKEGADIGAMHDSLKDSDATHDVQCQAVWDHDWAAFTEFLPENDA</sequence>
<evidence type="ECO:0000313" key="3">
    <source>
        <dbReference type="Proteomes" id="UP000011885"/>
    </source>
</evidence>
<dbReference type="Pfam" id="PF05117">
    <property type="entry name" value="DUF695"/>
    <property type="match status" value="1"/>
</dbReference>
<accession>M5UC57</accession>
<organism evidence="2 3">
    <name type="scientific">Rhodopirellula sallentina SM41</name>
    <dbReference type="NCBI Taxonomy" id="1263870"/>
    <lineage>
        <taxon>Bacteria</taxon>
        <taxon>Pseudomonadati</taxon>
        <taxon>Planctomycetota</taxon>
        <taxon>Planctomycetia</taxon>
        <taxon>Pirellulales</taxon>
        <taxon>Pirellulaceae</taxon>
        <taxon>Rhodopirellula</taxon>
    </lineage>
</organism>
<gene>
    <name evidence="2" type="ORF">RSSM_03084</name>
</gene>
<evidence type="ECO:0000313" key="2">
    <source>
        <dbReference type="EMBL" id="EMI55441.1"/>
    </source>
</evidence>
<dbReference type="RefSeq" id="WP_008679794.1">
    <property type="nucleotide sequence ID" value="NZ_ANOH01000215.1"/>
</dbReference>
<evidence type="ECO:0000259" key="1">
    <source>
        <dbReference type="Pfam" id="PF05117"/>
    </source>
</evidence>
<protein>
    <recommendedName>
        <fullName evidence="1">DUF695 domain-containing protein</fullName>
    </recommendedName>
</protein>
<name>M5UC57_9BACT</name>
<dbReference type="AlphaFoldDB" id="M5UC57"/>